<evidence type="ECO:0000313" key="1">
    <source>
        <dbReference type="EMBL" id="CCO20845.1"/>
    </source>
</evidence>
<gene>
    <name evidence="1" type="ORF">BN138_33</name>
</gene>
<name>S0DFD8_9ZZZZ</name>
<reference evidence="1" key="2">
    <citation type="journal article" date="2013" name="Biotechnol. Biofuels">
        <title>Mining for hemicellulases in the fungus-growing termite Pseudacanthotermes militaris using functional metagenomics.</title>
        <authorList>
            <person name="Bastien G."/>
            <person name="Arnal G."/>
            <person name="Bozonnet S."/>
            <person name="Laguerre S."/>
            <person name="Ferreira F."/>
            <person name="Faure R."/>
            <person name="Henrissat B."/>
            <person name="Lefevre F."/>
            <person name="Robe P."/>
            <person name="Bouchez O."/>
            <person name="Noirot C."/>
            <person name="Dumon C."/>
            <person name="O'Donohue M."/>
        </authorList>
    </citation>
    <scope>NUCLEOTIDE SEQUENCE</scope>
</reference>
<proteinExistence type="predicted"/>
<organism evidence="1">
    <name type="scientific">termite gut metagenome</name>
    <dbReference type="NCBI Taxonomy" id="433724"/>
    <lineage>
        <taxon>unclassified sequences</taxon>
        <taxon>metagenomes</taxon>
        <taxon>organismal metagenomes</taxon>
    </lineage>
</organism>
<dbReference type="AlphaFoldDB" id="S0DFD8"/>
<reference evidence="1" key="1">
    <citation type="submission" date="2012-10" db="EMBL/GenBank/DDBJ databases">
        <authorList>
            <person name="Sandrine L."/>
        </authorList>
    </citation>
    <scope>NUCLEOTIDE SEQUENCE</scope>
</reference>
<accession>S0DFD8</accession>
<sequence>MPVREGGKLRELPITEGHNVLDDNLLACSETHIRDVFAMLKRQAKHPVFTGGLETALLQPWHVELLRGVKAARMYFAYDTTDDYEPLVLAGRLLRDGGISKASPRACCYVLIGYPGDTMDAADSRLRAAWDAGFVPYAMLYRDESGARDPQWVRFQRAWVQPEIVLSQLKIYEKGDPEL</sequence>
<dbReference type="EMBL" id="HF548270">
    <property type="protein sequence ID" value="CCO20845.1"/>
    <property type="molecule type" value="Genomic_DNA"/>
</dbReference>
<protein>
    <submittedName>
        <fullName evidence="1">Uncharacterized protein</fullName>
    </submittedName>
</protein>